<evidence type="ECO:0000313" key="3">
    <source>
        <dbReference type="Proteomes" id="UP001229421"/>
    </source>
</evidence>
<feature type="region of interest" description="Disordered" evidence="1">
    <location>
        <begin position="114"/>
        <end position="141"/>
    </location>
</feature>
<sequence length="203" mass="23239">MGDKDMSSKGFEDVLKVFDEVHTGERSEEVEAVRNEKKDSVTEFDASFLERNKTLLRTLRLQQEHEDSLKELRTQLFGTPESLADKSGGYDPMKLQTMYGKSVLYDVLQEGQGSKRKERDWQDRSNNKKDNDEELSDLTKPYRPSSLLGVSKFSRRIVEAEIPGKLKMSSGIRRYNGLDDPDQHLFEFFWSGSDTGLDDASVV</sequence>
<dbReference type="AlphaFoldDB" id="A0AAD8KQ92"/>
<feature type="compositionally biased region" description="Basic and acidic residues" evidence="1">
    <location>
        <begin position="114"/>
        <end position="131"/>
    </location>
</feature>
<name>A0AAD8KQ92_TARER</name>
<protein>
    <submittedName>
        <fullName evidence="2">Uncharacterized protein</fullName>
    </submittedName>
</protein>
<dbReference type="EMBL" id="JAUHHV010000004">
    <property type="protein sequence ID" value="KAK1426834.1"/>
    <property type="molecule type" value="Genomic_DNA"/>
</dbReference>
<accession>A0AAD8KQ92</accession>
<comment type="caution">
    <text evidence="2">The sequence shown here is derived from an EMBL/GenBank/DDBJ whole genome shotgun (WGS) entry which is preliminary data.</text>
</comment>
<proteinExistence type="predicted"/>
<organism evidence="2 3">
    <name type="scientific">Tagetes erecta</name>
    <name type="common">African marigold</name>
    <dbReference type="NCBI Taxonomy" id="13708"/>
    <lineage>
        <taxon>Eukaryota</taxon>
        <taxon>Viridiplantae</taxon>
        <taxon>Streptophyta</taxon>
        <taxon>Embryophyta</taxon>
        <taxon>Tracheophyta</taxon>
        <taxon>Spermatophyta</taxon>
        <taxon>Magnoliopsida</taxon>
        <taxon>eudicotyledons</taxon>
        <taxon>Gunneridae</taxon>
        <taxon>Pentapetalae</taxon>
        <taxon>asterids</taxon>
        <taxon>campanulids</taxon>
        <taxon>Asterales</taxon>
        <taxon>Asteraceae</taxon>
        <taxon>Asteroideae</taxon>
        <taxon>Heliantheae alliance</taxon>
        <taxon>Tageteae</taxon>
        <taxon>Tagetes</taxon>
    </lineage>
</organism>
<dbReference type="Proteomes" id="UP001229421">
    <property type="component" value="Unassembled WGS sequence"/>
</dbReference>
<evidence type="ECO:0000313" key="2">
    <source>
        <dbReference type="EMBL" id="KAK1426834.1"/>
    </source>
</evidence>
<gene>
    <name evidence="2" type="ORF">QVD17_15514</name>
</gene>
<evidence type="ECO:0000256" key="1">
    <source>
        <dbReference type="SAM" id="MobiDB-lite"/>
    </source>
</evidence>
<reference evidence="2" key="1">
    <citation type="journal article" date="2023" name="bioRxiv">
        <title>Improved chromosome-level genome assembly for marigold (Tagetes erecta).</title>
        <authorList>
            <person name="Jiang F."/>
            <person name="Yuan L."/>
            <person name="Wang S."/>
            <person name="Wang H."/>
            <person name="Xu D."/>
            <person name="Wang A."/>
            <person name="Fan W."/>
        </authorList>
    </citation>
    <scope>NUCLEOTIDE SEQUENCE</scope>
    <source>
        <strain evidence="2">WSJ</strain>
        <tissue evidence="2">Leaf</tissue>
    </source>
</reference>
<keyword evidence="3" id="KW-1185">Reference proteome</keyword>